<dbReference type="EMBL" id="UZAH01025463">
    <property type="protein sequence ID" value="VDO64421.1"/>
    <property type="molecule type" value="Genomic_DNA"/>
</dbReference>
<name>A0A183FFR2_HELPZ</name>
<sequence length="202" mass="21891">MIKRYELVQADVVPPAHEVSPQTGLLPKPTGPHKWINDSDGTMTTALDGEAPLIVRSLPSSPNCRTAPGGPEAVHRRPFRPTTSPTAIGAGKFDEREGNTNGERAHSAGPTASQSVRHRGSGQRSSDGQSGPTDRPTREGIDYREPLHPVLEAILIPNPVGSRLVAVSARNWSTGLLGRRCNFDRQFITDIGTLRQIDIVRR</sequence>
<gene>
    <name evidence="2" type="ORF">HPBE_LOCUS5397</name>
</gene>
<keyword evidence="3" id="KW-1185">Reference proteome</keyword>
<feature type="region of interest" description="Disordered" evidence="1">
    <location>
        <begin position="57"/>
        <end position="141"/>
    </location>
</feature>
<organism evidence="3 4">
    <name type="scientific">Heligmosomoides polygyrus</name>
    <name type="common">Parasitic roundworm</name>
    <dbReference type="NCBI Taxonomy" id="6339"/>
    <lineage>
        <taxon>Eukaryota</taxon>
        <taxon>Metazoa</taxon>
        <taxon>Ecdysozoa</taxon>
        <taxon>Nematoda</taxon>
        <taxon>Chromadorea</taxon>
        <taxon>Rhabditida</taxon>
        <taxon>Rhabditina</taxon>
        <taxon>Rhabditomorpha</taxon>
        <taxon>Strongyloidea</taxon>
        <taxon>Heligmosomidae</taxon>
        <taxon>Heligmosomoides</taxon>
    </lineage>
</organism>
<evidence type="ECO:0000313" key="2">
    <source>
        <dbReference type="EMBL" id="VDO64421.1"/>
    </source>
</evidence>
<feature type="compositionally biased region" description="Basic and acidic residues" evidence="1">
    <location>
        <begin position="92"/>
        <end position="106"/>
    </location>
</feature>
<dbReference type="AlphaFoldDB" id="A0A183FFR2"/>
<feature type="compositionally biased region" description="Low complexity" evidence="1">
    <location>
        <begin position="122"/>
        <end position="131"/>
    </location>
</feature>
<accession>A0A183FFR2</accession>
<protein>
    <submittedName>
        <fullName evidence="4">DUF397 domain-containing protein</fullName>
    </submittedName>
</protein>
<dbReference type="WBParaSite" id="HPBE_0000539601-mRNA-1">
    <property type="protein sequence ID" value="HPBE_0000539601-mRNA-1"/>
    <property type="gene ID" value="HPBE_0000539601"/>
</dbReference>
<evidence type="ECO:0000313" key="4">
    <source>
        <dbReference type="WBParaSite" id="HPBE_0000539601-mRNA-1"/>
    </source>
</evidence>
<evidence type="ECO:0000256" key="1">
    <source>
        <dbReference type="SAM" id="MobiDB-lite"/>
    </source>
</evidence>
<dbReference type="Proteomes" id="UP000050761">
    <property type="component" value="Unassembled WGS sequence"/>
</dbReference>
<evidence type="ECO:0000313" key="3">
    <source>
        <dbReference type="Proteomes" id="UP000050761"/>
    </source>
</evidence>
<accession>A0A3P7WTB5</accession>
<reference evidence="2 3" key="1">
    <citation type="submission" date="2018-11" db="EMBL/GenBank/DDBJ databases">
        <authorList>
            <consortium name="Pathogen Informatics"/>
        </authorList>
    </citation>
    <scope>NUCLEOTIDE SEQUENCE [LARGE SCALE GENOMIC DNA]</scope>
</reference>
<reference evidence="4" key="2">
    <citation type="submission" date="2019-09" db="UniProtKB">
        <authorList>
            <consortium name="WormBaseParasite"/>
        </authorList>
    </citation>
    <scope>IDENTIFICATION</scope>
</reference>
<proteinExistence type="predicted"/>